<evidence type="ECO:0000313" key="2">
    <source>
        <dbReference type="Proteomes" id="UP000319811"/>
    </source>
</evidence>
<organism evidence="1 2">
    <name type="scientific">Gordonia phage Mollymur</name>
    <dbReference type="NCBI Taxonomy" id="2590895"/>
    <lineage>
        <taxon>Viruses</taxon>
        <taxon>Duplodnaviria</taxon>
        <taxon>Heunggongvirae</taxon>
        <taxon>Uroviricota</taxon>
        <taxon>Caudoviricetes</taxon>
        <taxon>Mollymurvirus</taxon>
        <taxon>Mollymurvirus mollymur</taxon>
    </lineage>
</organism>
<name>A0A4Y6EAG9_9CAUD</name>
<keyword evidence="2" id="KW-1185">Reference proteome</keyword>
<dbReference type="GeneID" id="77943138"/>
<dbReference type="RefSeq" id="YP_010667028.1">
    <property type="nucleotide sequence ID" value="NC_070948.1"/>
</dbReference>
<evidence type="ECO:0000313" key="1">
    <source>
        <dbReference type="EMBL" id="QDF15417.1"/>
    </source>
</evidence>
<dbReference type="KEGG" id="vg:77943138"/>
<proteinExistence type="predicted"/>
<dbReference type="Proteomes" id="UP000319811">
    <property type="component" value="Segment"/>
</dbReference>
<gene>
    <name evidence="1" type="primary">56</name>
    <name evidence="1" type="ORF">SEA_MOLLYMUR_56</name>
</gene>
<sequence length="118" mass="13677">MTGMWPYTRVEGLWQFVPSTWERRAAHAEQRQAEYHYETPHMIWDNPIFPPRGRPAEVPYVPGALHTASGRAMVGLDKPWWLEQIESAQALFPNRSAFERVLQVAKRGWISGRRSDAC</sequence>
<accession>A0A4Y6EAG9</accession>
<protein>
    <submittedName>
        <fullName evidence="1">Uncharacterized protein</fullName>
    </submittedName>
</protein>
<reference evidence="1 2" key="1">
    <citation type="submission" date="2019-05" db="EMBL/GenBank/DDBJ databases">
        <authorList>
            <person name="Murphy M.E."/>
            <person name="Alvaro L.E."/>
            <person name="Baker K.N."/>
            <person name="Baxter I.S."/>
            <person name="Brown M.R."/>
            <person name="Driscoll K.D."/>
            <person name="Elrubaie J.M."/>
            <person name="Feith S.L."/>
            <person name="Indihar D.F."/>
            <person name="Knoch V.T."/>
            <person name="Koirtyohann K.M."/>
            <person name="Kratz M.A."/>
            <person name="Lear A.H."/>
            <person name="Lindblom K.E."/>
            <person name="Marcus E.R."/>
            <person name="Sensor R."/>
            <person name="Sherman S.J."/>
            <person name="Swift V.R."/>
            <person name="White K.E."/>
            <person name="Wills S.J."/>
            <person name="Gatt S.M."/>
            <person name="Lohbauer S.A."/>
            <person name="Power T.R."/>
            <person name="Rosales K.A."/>
            <person name="Sisson B.M."/>
            <person name="Isern S."/>
            <person name="Michael S.F."/>
            <person name="Monti D.L."/>
            <person name="Garlena R.A."/>
            <person name="Russell D.A."/>
            <person name="Pope W.H."/>
            <person name="Jacobs-Sera D."/>
            <person name="Hatfull G.F."/>
        </authorList>
    </citation>
    <scope>NUCLEOTIDE SEQUENCE [LARGE SCALE GENOMIC DNA]</scope>
</reference>
<dbReference type="EMBL" id="MK977705">
    <property type="protein sequence ID" value="QDF15417.1"/>
    <property type="molecule type" value="Genomic_DNA"/>
</dbReference>